<dbReference type="EMBL" id="CAJOBB010020671">
    <property type="protein sequence ID" value="CAF4369494.1"/>
    <property type="molecule type" value="Genomic_DNA"/>
</dbReference>
<sequence length="138" mass="15992">MRCDQTAKVLSKNRNDEEDIHLLQNKTVNTVIVDFSATSDLKHGKNLIYNIMVRIPNTFLKNDPVDMSFVAYKHPSYIPDRSNATSNDGKMGSDLPEFTDVKMFVDSLLMGYQKDRQIQYELERKVMTCTPSRNDYLY</sequence>
<reference evidence="1" key="1">
    <citation type="submission" date="2021-02" db="EMBL/GenBank/DDBJ databases">
        <authorList>
            <person name="Nowell W R."/>
        </authorList>
    </citation>
    <scope>NUCLEOTIDE SEQUENCE</scope>
</reference>
<protein>
    <submittedName>
        <fullName evidence="1">Uncharacterized protein</fullName>
    </submittedName>
</protein>
<proteinExistence type="predicted"/>
<accession>A0A820M921</accession>
<dbReference type="AlphaFoldDB" id="A0A820M921"/>
<evidence type="ECO:0000313" key="1">
    <source>
        <dbReference type="EMBL" id="CAF4369494.1"/>
    </source>
</evidence>
<name>A0A820M921_9BILA</name>
<gene>
    <name evidence="1" type="ORF">KXQ929_LOCUS49279</name>
</gene>
<feature type="non-terminal residue" evidence="1">
    <location>
        <position position="1"/>
    </location>
</feature>
<evidence type="ECO:0000313" key="2">
    <source>
        <dbReference type="Proteomes" id="UP000663868"/>
    </source>
</evidence>
<dbReference type="Proteomes" id="UP000663868">
    <property type="component" value="Unassembled WGS sequence"/>
</dbReference>
<organism evidence="1 2">
    <name type="scientific">Adineta steineri</name>
    <dbReference type="NCBI Taxonomy" id="433720"/>
    <lineage>
        <taxon>Eukaryota</taxon>
        <taxon>Metazoa</taxon>
        <taxon>Spiralia</taxon>
        <taxon>Gnathifera</taxon>
        <taxon>Rotifera</taxon>
        <taxon>Eurotatoria</taxon>
        <taxon>Bdelloidea</taxon>
        <taxon>Adinetida</taxon>
        <taxon>Adinetidae</taxon>
        <taxon>Adineta</taxon>
    </lineage>
</organism>
<comment type="caution">
    <text evidence="1">The sequence shown here is derived from an EMBL/GenBank/DDBJ whole genome shotgun (WGS) entry which is preliminary data.</text>
</comment>